<feature type="non-terminal residue" evidence="1">
    <location>
        <position position="197"/>
    </location>
</feature>
<gene>
    <name evidence="1" type="ORF">A4X09_0g7700</name>
</gene>
<dbReference type="Proteomes" id="UP000078113">
    <property type="component" value="Unassembled WGS sequence"/>
</dbReference>
<dbReference type="EMBL" id="LWDG02001050">
    <property type="protein sequence ID" value="KAE8261178.1"/>
    <property type="molecule type" value="Genomic_DNA"/>
</dbReference>
<organism evidence="1 2">
    <name type="scientific">Tilletia walkeri</name>
    <dbReference type="NCBI Taxonomy" id="117179"/>
    <lineage>
        <taxon>Eukaryota</taxon>
        <taxon>Fungi</taxon>
        <taxon>Dikarya</taxon>
        <taxon>Basidiomycota</taxon>
        <taxon>Ustilaginomycotina</taxon>
        <taxon>Exobasidiomycetes</taxon>
        <taxon>Tilletiales</taxon>
        <taxon>Tilletiaceae</taxon>
        <taxon>Tilletia</taxon>
    </lineage>
</organism>
<sequence length="197" mass="22310">MMEFAVTVLHIVSGFLKHFKIFDFRKFVVAHGVVPASVLKNLPDPARPTNLAELHHLSFWNGRTNEELSSTLVLATTAAAHTQAAFDIEPLVNHWAEFVSLQAQTRINFGTKAGKRKFLNALQPYDSIAARFLAAVGTQDPKETFPRLSALEAEVVQDCPLPRQFLENAKEEIFQEYLEVFEDMLEKEDEIEELRAQ</sequence>
<proteinExistence type="predicted"/>
<reference evidence="1" key="2">
    <citation type="journal article" date="2019" name="IMA Fungus">
        <title>Genome sequencing and comparison of five Tilletia species to identify candidate genes for the detection of regulated species infecting wheat.</title>
        <authorList>
            <person name="Nguyen H.D.T."/>
            <person name="Sultana T."/>
            <person name="Kesanakurti P."/>
            <person name="Hambleton S."/>
        </authorList>
    </citation>
    <scope>NUCLEOTIDE SEQUENCE</scope>
    <source>
        <strain evidence="1">DAOMC 236422</strain>
    </source>
</reference>
<dbReference type="AlphaFoldDB" id="A0A8X7N0G3"/>
<evidence type="ECO:0000313" key="2">
    <source>
        <dbReference type="Proteomes" id="UP000078113"/>
    </source>
</evidence>
<accession>A0A8X7N0G3</accession>
<evidence type="ECO:0000313" key="1">
    <source>
        <dbReference type="EMBL" id="KAE8261178.1"/>
    </source>
</evidence>
<comment type="caution">
    <text evidence="1">The sequence shown here is derived from an EMBL/GenBank/DDBJ whole genome shotgun (WGS) entry which is preliminary data.</text>
</comment>
<name>A0A8X7N0G3_9BASI</name>
<keyword evidence="2" id="KW-1185">Reference proteome</keyword>
<reference evidence="1" key="1">
    <citation type="submission" date="2016-04" db="EMBL/GenBank/DDBJ databases">
        <authorList>
            <person name="Nguyen H.D."/>
            <person name="Samba Siva P."/>
            <person name="Cullis J."/>
            <person name="Levesque C.A."/>
            <person name="Hambleton S."/>
        </authorList>
    </citation>
    <scope>NUCLEOTIDE SEQUENCE</scope>
    <source>
        <strain evidence="1">DAOMC 236422</strain>
    </source>
</reference>
<protein>
    <submittedName>
        <fullName evidence="1">Uncharacterized protein</fullName>
    </submittedName>
</protein>